<gene>
    <name evidence="2" type="ORF">K431DRAFT_285996</name>
</gene>
<feature type="region of interest" description="Disordered" evidence="1">
    <location>
        <begin position="61"/>
        <end position="161"/>
    </location>
</feature>
<comment type="caution">
    <text evidence="2">The sequence shown here is derived from an EMBL/GenBank/DDBJ whole genome shotgun (WGS) entry which is preliminary data.</text>
</comment>
<evidence type="ECO:0000313" key="3">
    <source>
        <dbReference type="Proteomes" id="UP000799441"/>
    </source>
</evidence>
<feature type="compositionally biased region" description="Basic and acidic residues" evidence="1">
    <location>
        <begin position="557"/>
        <end position="571"/>
    </location>
</feature>
<dbReference type="EMBL" id="MU003802">
    <property type="protein sequence ID" value="KAF2720145.1"/>
    <property type="molecule type" value="Genomic_DNA"/>
</dbReference>
<accession>A0A9P4Q5Z7</accession>
<keyword evidence="3" id="KW-1185">Reference proteome</keyword>
<reference evidence="2" key="1">
    <citation type="journal article" date="2020" name="Stud. Mycol.">
        <title>101 Dothideomycetes genomes: a test case for predicting lifestyles and emergence of pathogens.</title>
        <authorList>
            <person name="Haridas S."/>
            <person name="Albert R."/>
            <person name="Binder M."/>
            <person name="Bloem J."/>
            <person name="Labutti K."/>
            <person name="Salamov A."/>
            <person name="Andreopoulos B."/>
            <person name="Baker S."/>
            <person name="Barry K."/>
            <person name="Bills G."/>
            <person name="Bluhm B."/>
            <person name="Cannon C."/>
            <person name="Castanera R."/>
            <person name="Culley D."/>
            <person name="Daum C."/>
            <person name="Ezra D."/>
            <person name="Gonzalez J."/>
            <person name="Henrissat B."/>
            <person name="Kuo A."/>
            <person name="Liang C."/>
            <person name="Lipzen A."/>
            <person name="Lutzoni F."/>
            <person name="Magnuson J."/>
            <person name="Mondo S."/>
            <person name="Nolan M."/>
            <person name="Ohm R."/>
            <person name="Pangilinan J."/>
            <person name="Park H.-J."/>
            <person name="Ramirez L."/>
            <person name="Alfaro M."/>
            <person name="Sun H."/>
            <person name="Tritt A."/>
            <person name="Yoshinaga Y."/>
            <person name="Zwiers L.-H."/>
            <person name="Turgeon B."/>
            <person name="Goodwin S."/>
            <person name="Spatafora J."/>
            <person name="Crous P."/>
            <person name="Grigoriev I."/>
        </authorList>
    </citation>
    <scope>NUCLEOTIDE SEQUENCE</scope>
    <source>
        <strain evidence="2">CBS 116435</strain>
    </source>
</reference>
<feature type="compositionally biased region" description="Polar residues" evidence="1">
    <location>
        <begin position="576"/>
        <end position="598"/>
    </location>
</feature>
<dbReference type="Proteomes" id="UP000799441">
    <property type="component" value="Unassembled WGS sequence"/>
</dbReference>
<feature type="region of interest" description="Disordered" evidence="1">
    <location>
        <begin position="818"/>
        <end position="842"/>
    </location>
</feature>
<feature type="compositionally biased region" description="Polar residues" evidence="1">
    <location>
        <begin position="106"/>
        <end position="117"/>
    </location>
</feature>
<dbReference type="OrthoDB" id="5288142at2759"/>
<feature type="compositionally biased region" description="Basic and acidic residues" evidence="1">
    <location>
        <begin position="824"/>
        <end position="842"/>
    </location>
</feature>
<feature type="compositionally biased region" description="Low complexity" evidence="1">
    <location>
        <begin position="533"/>
        <end position="542"/>
    </location>
</feature>
<feature type="region of interest" description="Disordered" evidence="1">
    <location>
        <begin position="983"/>
        <end position="1058"/>
    </location>
</feature>
<name>A0A9P4Q5Z7_9PEZI</name>
<feature type="region of interest" description="Disordered" evidence="1">
    <location>
        <begin position="1144"/>
        <end position="1163"/>
    </location>
</feature>
<feature type="compositionally biased region" description="Basic and acidic residues" evidence="1">
    <location>
        <begin position="147"/>
        <end position="161"/>
    </location>
</feature>
<feature type="region of interest" description="Disordered" evidence="1">
    <location>
        <begin position="263"/>
        <end position="301"/>
    </location>
</feature>
<sequence length="1437" mass="153378">MNEPISATPRILPPAAATSLPALGWSKNVHLPLRRVSVVSTTSSTVSTTHYDSIDKISLSRRSSRNAPARYRVARSSSIRSADVPLRHPTPDLQSLQGAYKGNVTRLEQSAEAMSQGSTGGSDGAEDVSHGLGRNAATAASAANVAEVRRSGSHGRDGDNVAHARALSRENSIQSSHHGEISVVGRGIPINNADTRSRASSYANSIVDVNGPARWGGYSPGGYVNSPMGSPRSGSLQYTSTMNRIPTSTSRSSRLAQMVEPTLEGRPLDSPLAPNMSVTSHSLNDDAPSLAEHSRQASQNSFGETYDQMATQITEHFEGVPPTPPHHLTSFGDLHPHIEEDHTATPVPMKPGQPYRVMEETLHAHDDFGAAMDEAFASSSSHLSQTIPERPRSADTFQQAQTAFHDFDGVHFDPEAEEFVEIDNEGNEVRRVSARTSSGTLAVDPVLSMLRQPARPMSMGAPPPEDGMVYYPAPVPRMLNLPKRLSQVPAQHIQAKRRTQILGQLGPEAMASAPWLSQTNLSTHSGGSGSGSGRPASGLSGSYVRPESKASGSYLHLETEARDFSGDREASPRPASHQSGHLDQSIRPSSNQYSNRSGSPAFPLDAYNQQPLSALRGTPRNRASIANMQNLPPQLRASAFFDHQSISQDIEVQGQSAVKTLDSILLASATAPVNAFTDHPYTGPQKKEIFGREKKQRNKSSTNLDLSAAVPTPESPEIKKGKRRSRSLMGMFRRNSSADKLQEVSKRNNSRGSVVLDLNEGGKKLQKRKSQMSLSAADELEIARSRMGTPGPDTPAAGTPMLERTQSELFREGGLVEAAQNVGKPDEQPDKAKSRKVSDRMKRVFSDSDQIEADFHEEEAQEDVSDDEVMFAAPTTLLAELQVRKAQQKGRNRTAATAFPEGMHSTLLELDAVEEVSKRKRQQAKIRLAWEDPAMVQGDAAENVEDDDVPLGMLYPNKDGVVTKRVGDDRDWNRPLGLMEKRALEDSEPLSSRRNRLRGVSPSKPATSGLGFMPNTSQSHLGRQPDNVPDIRTTDGGDDASDKEYTGETLADRRKRMQVKSTLDGALSDIAHSKDGNSRPVSTFTDDVLSQFGGLEVKDGGNHSRSAMSAEINAAANPLATNVVAPSPAADEEGETLAQRRARLTREREASGGSSGARPALRGSSSLANLLASNPIGQRQNSHEIKAVEGTLLHTSTKAQDQKRVQLMQQNSRFGGISQPLVDARPHTSRADFAGSTGLLNSGGNAFAATGGFQGGKFNTGMGSAGHAGGLDSSASTPMFGAGPSASNPGGYFSPHGGFQGGMWNNGMGGYQPSAGAAAYQPMGIMGQQPQQHVSHGAYAALTSGNAGHQSMMMLNNKANLPMATGMGGMQQMPSTMNMAGPVGAGVYGSFGGMASMAGQNLRPVGYGGGTGGLVEDPPMDARQRAVIDRWRLSVAQ</sequence>
<evidence type="ECO:0000256" key="1">
    <source>
        <dbReference type="SAM" id="MobiDB-lite"/>
    </source>
</evidence>
<feature type="compositionally biased region" description="Basic and acidic residues" evidence="1">
    <location>
        <begin position="1032"/>
        <end position="1052"/>
    </location>
</feature>
<feature type="compositionally biased region" description="Low complexity" evidence="1">
    <location>
        <begin position="135"/>
        <end position="146"/>
    </location>
</feature>
<feature type="region of interest" description="Disordered" evidence="1">
    <location>
        <begin position="677"/>
        <end position="774"/>
    </location>
</feature>
<proteinExistence type="predicted"/>
<feature type="compositionally biased region" description="Basic and acidic residues" evidence="1">
    <location>
        <begin position="736"/>
        <end position="746"/>
    </location>
</feature>
<organism evidence="2 3">
    <name type="scientific">Polychaeton citri CBS 116435</name>
    <dbReference type="NCBI Taxonomy" id="1314669"/>
    <lineage>
        <taxon>Eukaryota</taxon>
        <taxon>Fungi</taxon>
        <taxon>Dikarya</taxon>
        <taxon>Ascomycota</taxon>
        <taxon>Pezizomycotina</taxon>
        <taxon>Dothideomycetes</taxon>
        <taxon>Dothideomycetidae</taxon>
        <taxon>Capnodiales</taxon>
        <taxon>Capnodiaceae</taxon>
        <taxon>Polychaeton</taxon>
    </lineage>
</organism>
<evidence type="ECO:0000313" key="2">
    <source>
        <dbReference type="EMBL" id="KAF2720145.1"/>
    </source>
</evidence>
<feature type="region of interest" description="Disordered" evidence="1">
    <location>
        <begin position="518"/>
        <end position="606"/>
    </location>
</feature>
<protein>
    <submittedName>
        <fullName evidence="2">Uncharacterized protein</fullName>
    </submittedName>
</protein>